<dbReference type="EC" id="1.-.-.-" evidence="3"/>
<evidence type="ECO:0000313" key="3">
    <source>
        <dbReference type="EMBL" id="MFB9315327.1"/>
    </source>
</evidence>
<evidence type="ECO:0000256" key="1">
    <source>
        <dbReference type="ARBA" id="ARBA00023002"/>
    </source>
</evidence>
<gene>
    <name evidence="3" type="ORF">ACFFRI_19925</name>
</gene>
<keyword evidence="4" id="KW-1185">Reference proteome</keyword>
<dbReference type="SUPFAM" id="SSF51679">
    <property type="entry name" value="Bacterial luciferase-like"/>
    <property type="match status" value="1"/>
</dbReference>
<dbReference type="Proteomes" id="UP001589750">
    <property type="component" value="Unassembled WGS sequence"/>
</dbReference>
<dbReference type="RefSeq" id="WP_140009337.1">
    <property type="nucleotide sequence ID" value="NZ_JBHMDG010000034.1"/>
</dbReference>
<evidence type="ECO:0000313" key="4">
    <source>
        <dbReference type="Proteomes" id="UP001589750"/>
    </source>
</evidence>
<evidence type="ECO:0000259" key="2">
    <source>
        <dbReference type="Pfam" id="PF00296"/>
    </source>
</evidence>
<dbReference type="InterPro" id="IPR036661">
    <property type="entry name" value="Luciferase-like_sf"/>
</dbReference>
<dbReference type="PANTHER" id="PTHR43244">
    <property type="match status" value="1"/>
</dbReference>
<dbReference type="GO" id="GO:0016491">
    <property type="term" value="F:oxidoreductase activity"/>
    <property type="evidence" value="ECO:0007669"/>
    <property type="project" value="UniProtKB-KW"/>
</dbReference>
<accession>A0ABV5KF08</accession>
<dbReference type="EMBL" id="JBHMDG010000034">
    <property type="protein sequence ID" value="MFB9315327.1"/>
    <property type="molecule type" value="Genomic_DNA"/>
</dbReference>
<dbReference type="Pfam" id="PF00296">
    <property type="entry name" value="Bac_luciferase"/>
    <property type="match status" value="1"/>
</dbReference>
<protein>
    <submittedName>
        <fullName evidence="3">LLM class flavin-dependent oxidoreductase</fullName>
        <ecNumber evidence="3">1.-.-.-</ecNumber>
    </submittedName>
</protein>
<dbReference type="Gene3D" id="3.20.20.30">
    <property type="entry name" value="Luciferase-like domain"/>
    <property type="match status" value="1"/>
</dbReference>
<name>A0ABV5KF08_9ACTN</name>
<feature type="domain" description="Luciferase-like" evidence="2">
    <location>
        <begin position="1"/>
        <end position="225"/>
    </location>
</feature>
<dbReference type="PANTHER" id="PTHR43244:SF1">
    <property type="entry name" value="5,10-METHYLENETETRAHYDROMETHANOPTERIN REDUCTASE"/>
    <property type="match status" value="1"/>
</dbReference>
<sequence length="294" mass="31979">MRFGLTILTDLPWAEARPRWQAAEEMGFDHAWTYDHLVWGGLPEAPWTTATPVLGAVAQVTSTIGLGTLVVSPNFRHPYLLLRDAQALDDLSGGRFLLGVGTGGNLDSSILALPELSVRERVDRFQEFVETLVALRDGDHVTRDGRWFSVADARTLPPLRRTPLLVAANGPRSLRFAARVGDGWVTTGPNAESDEEWWSGLAAAAATYDEARAAAGRGPAPRYLMTDAAPRLARHGRFALSSRGYFEEVAGRAADLGFTDLVTHWPRPDEPYAGDVAVLEEVARDVLPGLRDAG</sequence>
<dbReference type="InterPro" id="IPR011251">
    <property type="entry name" value="Luciferase-like_dom"/>
</dbReference>
<comment type="caution">
    <text evidence="3">The sequence shown here is derived from an EMBL/GenBank/DDBJ whole genome shotgun (WGS) entry which is preliminary data.</text>
</comment>
<dbReference type="InterPro" id="IPR050564">
    <property type="entry name" value="F420-G6PD/mer"/>
</dbReference>
<proteinExistence type="predicted"/>
<organism evidence="3 4">
    <name type="scientific">Nocardioides plantarum</name>
    <dbReference type="NCBI Taxonomy" id="29299"/>
    <lineage>
        <taxon>Bacteria</taxon>
        <taxon>Bacillati</taxon>
        <taxon>Actinomycetota</taxon>
        <taxon>Actinomycetes</taxon>
        <taxon>Propionibacteriales</taxon>
        <taxon>Nocardioidaceae</taxon>
        <taxon>Nocardioides</taxon>
    </lineage>
</organism>
<keyword evidence="1 3" id="KW-0560">Oxidoreductase</keyword>
<reference evidence="3 4" key="1">
    <citation type="submission" date="2024-09" db="EMBL/GenBank/DDBJ databases">
        <authorList>
            <person name="Sun Q."/>
            <person name="Mori K."/>
        </authorList>
    </citation>
    <scope>NUCLEOTIDE SEQUENCE [LARGE SCALE GENOMIC DNA]</scope>
    <source>
        <strain evidence="3 4">JCM 9626</strain>
    </source>
</reference>